<keyword evidence="1" id="KW-0472">Membrane</keyword>
<protein>
    <submittedName>
        <fullName evidence="2">Uncharacterized protein</fullName>
    </submittedName>
</protein>
<organism evidence="2 3">
    <name type="scientific">Trifolium medium</name>
    <dbReference type="NCBI Taxonomy" id="97028"/>
    <lineage>
        <taxon>Eukaryota</taxon>
        <taxon>Viridiplantae</taxon>
        <taxon>Streptophyta</taxon>
        <taxon>Embryophyta</taxon>
        <taxon>Tracheophyta</taxon>
        <taxon>Spermatophyta</taxon>
        <taxon>Magnoliopsida</taxon>
        <taxon>eudicotyledons</taxon>
        <taxon>Gunneridae</taxon>
        <taxon>Pentapetalae</taxon>
        <taxon>rosids</taxon>
        <taxon>fabids</taxon>
        <taxon>Fabales</taxon>
        <taxon>Fabaceae</taxon>
        <taxon>Papilionoideae</taxon>
        <taxon>50 kb inversion clade</taxon>
        <taxon>NPAAA clade</taxon>
        <taxon>Hologalegina</taxon>
        <taxon>IRL clade</taxon>
        <taxon>Trifolieae</taxon>
        <taxon>Trifolium</taxon>
    </lineage>
</organism>
<dbReference type="Proteomes" id="UP000265520">
    <property type="component" value="Unassembled WGS sequence"/>
</dbReference>
<evidence type="ECO:0000313" key="2">
    <source>
        <dbReference type="EMBL" id="MCI61749.1"/>
    </source>
</evidence>
<comment type="caution">
    <text evidence="2">The sequence shown here is derived from an EMBL/GenBank/DDBJ whole genome shotgun (WGS) entry which is preliminary data.</text>
</comment>
<evidence type="ECO:0000313" key="3">
    <source>
        <dbReference type="Proteomes" id="UP000265520"/>
    </source>
</evidence>
<proteinExistence type="predicted"/>
<dbReference type="EMBL" id="LXQA010605574">
    <property type="protein sequence ID" value="MCI61749.1"/>
    <property type="molecule type" value="Genomic_DNA"/>
</dbReference>
<evidence type="ECO:0000256" key="1">
    <source>
        <dbReference type="SAM" id="Phobius"/>
    </source>
</evidence>
<feature type="transmembrane region" description="Helical" evidence="1">
    <location>
        <begin position="12"/>
        <end position="31"/>
    </location>
</feature>
<name>A0A392TKP7_9FABA</name>
<feature type="non-terminal residue" evidence="2">
    <location>
        <position position="73"/>
    </location>
</feature>
<keyword evidence="3" id="KW-1185">Reference proteome</keyword>
<keyword evidence="1" id="KW-0812">Transmembrane</keyword>
<sequence>MVNATSVVREVIFHMISHLRMTSVLIVGSYGTRPRFVVRRRYFVSIVARKVTRVQRAGGRGWPDEEFVLRVIP</sequence>
<accession>A0A392TKP7</accession>
<keyword evidence="1" id="KW-1133">Transmembrane helix</keyword>
<dbReference type="AlphaFoldDB" id="A0A392TKP7"/>
<reference evidence="2 3" key="1">
    <citation type="journal article" date="2018" name="Front. Plant Sci.">
        <title>Red Clover (Trifolium pratense) and Zigzag Clover (T. medium) - A Picture of Genomic Similarities and Differences.</title>
        <authorList>
            <person name="Dluhosova J."/>
            <person name="Istvanek J."/>
            <person name="Nedelnik J."/>
            <person name="Repkova J."/>
        </authorList>
    </citation>
    <scope>NUCLEOTIDE SEQUENCE [LARGE SCALE GENOMIC DNA]</scope>
    <source>
        <strain evidence="3">cv. 10/8</strain>
        <tissue evidence="2">Leaf</tissue>
    </source>
</reference>